<accession>A0A8T3BGZ4</accession>
<gene>
    <name evidence="3" type="ORF">KFK09_012965</name>
</gene>
<dbReference type="PANTHER" id="PTHR35046">
    <property type="entry name" value="ZINC KNUCKLE (CCHC-TYPE) FAMILY PROTEIN"/>
    <property type="match status" value="1"/>
</dbReference>
<evidence type="ECO:0000256" key="1">
    <source>
        <dbReference type="SAM" id="MobiDB-lite"/>
    </source>
</evidence>
<organism evidence="3 4">
    <name type="scientific">Dendrobium nobile</name>
    <name type="common">Orchid</name>
    <dbReference type="NCBI Taxonomy" id="94219"/>
    <lineage>
        <taxon>Eukaryota</taxon>
        <taxon>Viridiplantae</taxon>
        <taxon>Streptophyta</taxon>
        <taxon>Embryophyta</taxon>
        <taxon>Tracheophyta</taxon>
        <taxon>Spermatophyta</taxon>
        <taxon>Magnoliopsida</taxon>
        <taxon>Liliopsida</taxon>
        <taxon>Asparagales</taxon>
        <taxon>Orchidaceae</taxon>
        <taxon>Epidendroideae</taxon>
        <taxon>Malaxideae</taxon>
        <taxon>Dendrobiinae</taxon>
        <taxon>Dendrobium</taxon>
    </lineage>
</organism>
<dbReference type="OrthoDB" id="1934635at2759"/>
<sequence length="246" mass="28410">MAEGSSRQVLDDNQNSDAPWAAIASITRQLEDLTAKFVLFSTEMRNDMAQLKASVGITHADRPPLPVTLPVHQPPARATRGRLRPTQPPTDNSDLEEDNALGMRQEGSESFDDRQLQFYDHQRKQSHRCKGPAEFHVKLDLSYFDSHLHIEDYLDCERAVETFFEYMEIPKEKQVKYVACHLRGGASAWWMQLLQSRCREGKGQVCSWPRMKQLLRGYFLPTNLEQMLYQKYQHCSQSNRNVSGYT</sequence>
<dbReference type="Proteomes" id="UP000829196">
    <property type="component" value="Unassembled WGS sequence"/>
</dbReference>
<evidence type="ECO:0000313" key="3">
    <source>
        <dbReference type="EMBL" id="KAI0512326.1"/>
    </source>
</evidence>
<comment type="caution">
    <text evidence="3">The sequence shown here is derived from an EMBL/GenBank/DDBJ whole genome shotgun (WGS) entry which is preliminary data.</text>
</comment>
<proteinExistence type="predicted"/>
<evidence type="ECO:0000259" key="2">
    <source>
        <dbReference type="Pfam" id="PF03732"/>
    </source>
</evidence>
<dbReference type="AlphaFoldDB" id="A0A8T3BGZ4"/>
<reference evidence="3" key="1">
    <citation type="journal article" date="2022" name="Front. Genet.">
        <title>Chromosome-Scale Assembly of the Dendrobium nobile Genome Provides Insights Into the Molecular Mechanism of the Biosynthesis of the Medicinal Active Ingredient of Dendrobium.</title>
        <authorList>
            <person name="Xu Q."/>
            <person name="Niu S.-C."/>
            <person name="Li K.-L."/>
            <person name="Zheng P.-J."/>
            <person name="Zhang X.-J."/>
            <person name="Jia Y."/>
            <person name="Liu Y."/>
            <person name="Niu Y.-X."/>
            <person name="Yu L.-H."/>
            <person name="Chen D.-F."/>
            <person name="Zhang G.-Q."/>
        </authorList>
    </citation>
    <scope>NUCLEOTIDE SEQUENCE</scope>
    <source>
        <tissue evidence="3">Leaf</tissue>
    </source>
</reference>
<dbReference type="PANTHER" id="PTHR35046:SF18">
    <property type="entry name" value="RNA-DIRECTED DNA POLYMERASE"/>
    <property type="match status" value="1"/>
</dbReference>
<dbReference type="SMR" id="A0A8T3BGZ4"/>
<dbReference type="EMBL" id="JAGYWB010000009">
    <property type="protein sequence ID" value="KAI0512326.1"/>
    <property type="molecule type" value="Genomic_DNA"/>
</dbReference>
<dbReference type="Pfam" id="PF03732">
    <property type="entry name" value="Retrotrans_gag"/>
    <property type="match status" value="1"/>
</dbReference>
<protein>
    <recommendedName>
        <fullName evidence="2">Retrotransposon gag domain-containing protein</fullName>
    </recommendedName>
</protein>
<dbReference type="InterPro" id="IPR005162">
    <property type="entry name" value="Retrotrans_gag_dom"/>
</dbReference>
<feature type="region of interest" description="Disordered" evidence="1">
    <location>
        <begin position="61"/>
        <end position="98"/>
    </location>
</feature>
<name>A0A8T3BGZ4_DENNO</name>
<feature type="domain" description="Retrotransposon gag" evidence="2">
    <location>
        <begin position="176"/>
        <end position="245"/>
    </location>
</feature>
<evidence type="ECO:0000313" key="4">
    <source>
        <dbReference type="Proteomes" id="UP000829196"/>
    </source>
</evidence>
<keyword evidence="4" id="KW-1185">Reference proteome</keyword>